<dbReference type="Proteomes" id="UP001293254">
    <property type="component" value="Unassembled WGS sequence"/>
</dbReference>
<evidence type="ECO:0000313" key="2">
    <source>
        <dbReference type="EMBL" id="KAK4441634.1"/>
    </source>
</evidence>
<comment type="caution">
    <text evidence="2">The sequence shown here is derived from an EMBL/GenBank/DDBJ whole genome shotgun (WGS) entry which is preliminary data.</text>
</comment>
<sequence>MLRVHQWLRVLMWQGVVKGLRVVMWQGVVKGLKVGLVMDHNKDGDHHVQHSGPRQGLENHNILPPIHEDTNEGDEVFDGVITQVHTQEEPIYRPGPSMYQQMTISNQQTTLQPRLQIRAPPPMVGNQVFQRFNPPRMSSQNVNAIIKE</sequence>
<keyword evidence="1" id="KW-0732">Signal</keyword>
<feature type="chain" id="PRO_5041905721" evidence="1">
    <location>
        <begin position="20"/>
        <end position="148"/>
    </location>
</feature>
<reference evidence="2" key="2">
    <citation type="journal article" date="2024" name="Plant">
        <title>Genomic evolution and insights into agronomic trait innovations of Sesamum species.</title>
        <authorList>
            <person name="Miao H."/>
            <person name="Wang L."/>
            <person name="Qu L."/>
            <person name="Liu H."/>
            <person name="Sun Y."/>
            <person name="Le M."/>
            <person name="Wang Q."/>
            <person name="Wei S."/>
            <person name="Zheng Y."/>
            <person name="Lin W."/>
            <person name="Duan Y."/>
            <person name="Cao H."/>
            <person name="Xiong S."/>
            <person name="Wang X."/>
            <person name="Wei L."/>
            <person name="Li C."/>
            <person name="Ma Q."/>
            <person name="Ju M."/>
            <person name="Zhao R."/>
            <person name="Li G."/>
            <person name="Mu C."/>
            <person name="Tian Q."/>
            <person name="Mei H."/>
            <person name="Zhang T."/>
            <person name="Gao T."/>
            <person name="Zhang H."/>
        </authorList>
    </citation>
    <scope>NUCLEOTIDE SEQUENCE</scope>
    <source>
        <strain evidence="2">3651</strain>
    </source>
</reference>
<organism evidence="2 3">
    <name type="scientific">Sesamum alatum</name>
    <dbReference type="NCBI Taxonomy" id="300844"/>
    <lineage>
        <taxon>Eukaryota</taxon>
        <taxon>Viridiplantae</taxon>
        <taxon>Streptophyta</taxon>
        <taxon>Embryophyta</taxon>
        <taxon>Tracheophyta</taxon>
        <taxon>Spermatophyta</taxon>
        <taxon>Magnoliopsida</taxon>
        <taxon>eudicotyledons</taxon>
        <taxon>Gunneridae</taxon>
        <taxon>Pentapetalae</taxon>
        <taxon>asterids</taxon>
        <taxon>lamiids</taxon>
        <taxon>Lamiales</taxon>
        <taxon>Pedaliaceae</taxon>
        <taxon>Sesamum</taxon>
    </lineage>
</organism>
<keyword evidence="3" id="KW-1185">Reference proteome</keyword>
<dbReference type="AlphaFoldDB" id="A0AAE2D1D0"/>
<evidence type="ECO:0000256" key="1">
    <source>
        <dbReference type="SAM" id="SignalP"/>
    </source>
</evidence>
<feature type="signal peptide" evidence="1">
    <location>
        <begin position="1"/>
        <end position="19"/>
    </location>
</feature>
<evidence type="ECO:0000313" key="3">
    <source>
        <dbReference type="Proteomes" id="UP001293254"/>
    </source>
</evidence>
<name>A0AAE2D1D0_9LAMI</name>
<protein>
    <submittedName>
        <fullName evidence="2">Uncharacterized protein</fullName>
    </submittedName>
</protein>
<gene>
    <name evidence="2" type="ORF">Salat_0498300</name>
</gene>
<reference evidence="2" key="1">
    <citation type="submission" date="2020-06" db="EMBL/GenBank/DDBJ databases">
        <authorList>
            <person name="Li T."/>
            <person name="Hu X."/>
            <person name="Zhang T."/>
            <person name="Song X."/>
            <person name="Zhang H."/>
            <person name="Dai N."/>
            <person name="Sheng W."/>
            <person name="Hou X."/>
            <person name="Wei L."/>
        </authorList>
    </citation>
    <scope>NUCLEOTIDE SEQUENCE</scope>
    <source>
        <strain evidence="2">3651</strain>
        <tissue evidence="2">Leaf</tissue>
    </source>
</reference>
<accession>A0AAE2D1D0</accession>
<proteinExistence type="predicted"/>
<dbReference type="EMBL" id="JACGWO010000001">
    <property type="protein sequence ID" value="KAK4441634.1"/>
    <property type="molecule type" value="Genomic_DNA"/>
</dbReference>